<reference evidence="2" key="1">
    <citation type="submission" date="2023-04" db="EMBL/GenBank/DDBJ databases">
        <authorList>
            <consortium name="ELIXIR-Norway"/>
        </authorList>
    </citation>
    <scope>NUCLEOTIDE SEQUENCE [LARGE SCALE GENOMIC DNA]</scope>
</reference>
<accession>A0ABN8YCF5</accession>
<keyword evidence="3" id="KW-1185">Reference proteome</keyword>
<organism evidence="2 3">
    <name type="scientific">Rangifer tarandus platyrhynchus</name>
    <name type="common">Svalbard reindeer</name>
    <dbReference type="NCBI Taxonomy" id="3082113"/>
    <lineage>
        <taxon>Eukaryota</taxon>
        <taxon>Metazoa</taxon>
        <taxon>Chordata</taxon>
        <taxon>Craniata</taxon>
        <taxon>Vertebrata</taxon>
        <taxon>Euteleostomi</taxon>
        <taxon>Mammalia</taxon>
        <taxon>Eutheria</taxon>
        <taxon>Laurasiatheria</taxon>
        <taxon>Artiodactyla</taxon>
        <taxon>Ruminantia</taxon>
        <taxon>Pecora</taxon>
        <taxon>Cervidae</taxon>
        <taxon>Odocoileinae</taxon>
        <taxon>Rangifer</taxon>
    </lineage>
</organism>
<proteinExistence type="predicted"/>
<feature type="compositionally biased region" description="Basic and acidic residues" evidence="1">
    <location>
        <begin position="281"/>
        <end position="291"/>
    </location>
</feature>
<gene>
    <name evidence="2" type="ORF">MRATA1EN1_LOCUS8217</name>
</gene>
<name>A0ABN8YCF5_RANTA</name>
<evidence type="ECO:0000256" key="1">
    <source>
        <dbReference type="SAM" id="MobiDB-lite"/>
    </source>
</evidence>
<feature type="compositionally biased region" description="Low complexity" evidence="1">
    <location>
        <begin position="213"/>
        <end position="253"/>
    </location>
</feature>
<evidence type="ECO:0000313" key="3">
    <source>
        <dbReference type="Proteomes" id="UP001176941"/>
    </source>
</evidence>
<feature type="region of interest" description="Disordered" evidence="1">
    <location>
        <begin position="187"/>
        <end position="291"/>
    </location>
</feature>
<sequence>MKSRNRATAHRADRKAAWPATTVMAPHTLLRCLKPWRRGCGHQVLSCKGVANASIASTSPGSRRQKATPTTHLFRGFLSRLKTPRSIFTSEDFTVPPFHSCSRDASHNHAPARSHLDPAAPQPRAPGHWAPGISACAAAETLAQTRAEAPGVGTGAERAEGAPESSLLARIDKRGAGALRAIRRAGRARATLSPGPRAFRTGEPLPLGPRPPGLLRTLGAAPAYPARPGPTSTSSPSSSAATLQARRSMAARPPGRRRGSAARPLQGGQRAGGRDPSLGTQRHERASGDPR</sequence>
<dbReference type="EMBL" id="OX459955">
    <property type="protein sequence ID" value="CAI9159255.1"/>
    <property type="molecule type" value="Genomic_DNA"/>
</dbReference>
<protein>
    <submittedName>
        <fullName evidence="2">Uncharacterized protein</fullName>
    </submittedName>
</protein>
<evidence type="ECO:0000313" key="2">
    <source>
        <dbReference type="EMBL" id="CAI9159255.1"/>
    </source>
</evidence>
<dbReference type="Proteomes" id="UP001176941">
    <property type="component" value="Chromosome 19"/>
</dbReference>
<feature type="region of interest" description="Disordered" evidence="1">
    <location>
        <begin position="103"/>
        <end position="131"/>
    </location>
</feature>